<evidence type="ECO:0000256" key="9">
    <source>
        <dbReference type="ARBA" id="ARBA00022989"/>
    </source>
</evidence>
<dbReference type="EMBL" id="JANBUH010000029">
    <property type="protein sequence ID" value="KAJ2756322.1"/>
    <property type="molecule type" value="Genomic_DNA"/>
</dbReference>
<protein>
    <recommendedName>
        <fullName evidence="4">Chitobiosyldiphosphodolichol beta-mannosyltransferase</fullName>
        <ecNumber evidence="3">2.4.1.142</ecNumber>
    </recommendedName>
</protein>
<dbReference type="InterPro" id="IPR028098">
    <property type="entry name" value="Glyco_trans_4-like_N"/>
</dbReference>
<evidence type="ECO:0000313" key="15">
    <source>
        <dbReference type="Proteomes" id="UP001140011"/>
    </source>
</evidence>
<evidence type="ECO:0000256" key="10">
    <source>
        <dbReference type="ARBA" id="ARBA00023136"/>
    </source>
</evidence>
<feature type="transmembrane region" description="Helical" evidence="12">
    <location>
        <begin position="98"/>
        <end position="120"/>
    </location>
</feature>
<evidence type="ECO:0000256" key="11">
    <source>
        <dbReference type="ARBA" id="ARBA00024899"/>
    </source>
</evidence>
<dbReference type="Pfam" id="PF13692">
    <property type="entry name" value="Glyco_trans_1_4"/>
    <property type="match status" value="1"/>
</dbReference>
<evidence type="ECO:0000256" key="4">
    <source>
        <dbReference type="ARBA" id="ARBA00015841"/>
    </source>
</evidence>
<keyword evidence="5 14" id="KW-0328">Glycosyltransferase</keyword>
<dbReference type="OrthoDB" id="614844at2759"/>
<dbReference type="GO" id="GO:0005789">
    <property type="term" value="C:endoplasmic reticulum membrane"/>
    <property type="evidence" value="ECO:0007669"/>
    <property type="project" value="UniProtKB-SubCell"/>
</dbReference>
<keyword evidence="10 12" id="KW-0472">Membrane</keyword>
<keyword evidence="8" id="KW-0256">Endoplasmic reticulum</keyword>
<evidence type="ECO:0000256" key="8">
    <source>
        <dbReference type="ARBA" id="ARBA00022824"/>
    </source>
</evidence>
<dbReference type="EC" id="2.4.1.142" evidence="3"/>
<organism evidence="14 15">
    <name type="scientific">Coemansia pectinata</name>
    <dbReference type="NCBI Taxonomy" id="1052879"/>
    <lineage>
        <taxon>Eukaryota</taxon>
        <taxon>Fungi</taxon>
        <taxon>Fungi incertae sedis</taxon>
        <taxon>Zoopagomycota</taxon>
        <taxon>Kickxellomycotina</taxon>
        <taxon>Kickxellomycetes</taxon>
        <taxon>Kickxellales</taxon>
        <taxon>Kickxellaceae</taxon>
        <taxon>Coemansia</taxon>
    </lineage>
</organism>
<gene>
    <name evidence="14" type="primary">ALG1</name>
    <name evidence="14" type="ORF">GGI19_000923</name>
</gene>
<keyword evidence="9 12" id="KW-1133">Transmembrane helix</keyword>
<evidence type="ECO:0000256" key="7">
    <source>
        <dbReference type="ARBA" id="ARBA00022692"/>
    </source>
</evidence>
<dbReference type="AlphaFoldDB" id="A0A9W8H589"/>
<evidence type="ECO:0000259" key="13">
    <source>
        <dbReference type="Pfam" id="PF13579"/>
    </source>
</evidence>
<dbReference type="SUPFAM" id="SSF53756">
    <property type="entry name" value="UDP-Glycosyltransferase/glycogen phosphorylase"/>
    <property type="match status" value="1"/>
</dbReference>
<evidence type="ECO:0000256" key="12">
    <source>
        <dbReference type="SAM" id="Phobius"/>
    </source>
</evidence>
<dbReference type="PANTHER" id="PTHR13036">
    <property type="entry name" value="BETA1,4 MANNOSYLTRANSFERASE"/>
    <property type="match status" value="1"/>
</dbReference>
<accession>A0A9W8H589</accession>
<evidence type="ECO:0000256" key="6">
    <source>
        <dbReference type="ARBA" id="ARBA00022679"/>
    </source>
</evidence>
<keyword evidence="6 14" id="KW-0808">Transferase</keyword>
<evidence type="ECO:0000256" key="3">
    <source>
        <dbReference type="ARBA" id="ARBA00012611"/>
    </source>
</evidence>
<name>A0A9W8H589_9FUNG</name>
<evidence type="ECO:0000256" key="2">
    <source>
        <dbReference type="ARBA" id="ARBA00004922"/>
    </source>
</evidence>
<sequence>MKSRSSSSKARQRKTNCGDIAETTVKGAGKRVAVLVLGDIGRSPRMQYHALSLAKAGHSVDLIGYPGSTPMEGILASPNITICHLRTPPQLPSSAPRVLFYLFAPLKVVYQLVVLFWMILATIMRPDFILVQNPPAIPTLLVARVCATVTRARLVIDWHNYGYTILGLKLGPDHPVVALARRQVFERFFGKSAYAHLCVTDAMASDLRDNWGVSGKLIVLHDKAPRHFRRLDTAEIHKLWTRLLADSQFSQLQLHTSDTAGVVNSLLTSRRKDGVVAMRKDRPMLVVSSTSWTADEDFSILLEALTLYDKAAIVQMSQGERLPRLVVLITGKGPLRGFYESEIARLQLGSVSIVTAWLSAEDYPLLLGSADLGISLHTSSSGLDLPMKVVDMLGCGAPVCAYKFSCIHELVTGDNGLVFSSAPELALQIQDLAAQLSCPDGSYSRLLQGAAQFRKIDWDTHYTRALELFQ</sequence>
<evidence type="ECO:0000256" key="1">
    <source>
        <dbReference type="ARBA" id="ARBA00004389"/>
    </source>
</evidence>
<dbReference type="Proteomes" id="UP001140011">
    <property type="component" value="Unassembled WGS sequence"/>
</dbReference>
<comment type="pathway">
    <text evidence="2">Protein modification; protein glycosylation.</text>
</comment>
<dbReference type="InterPro" id="IPR026051">
    <property type="entry name" value="ALG1-like"/>
</dbReference>
<comment type="function">
    <text evidence="11">Participates in the formation of the lipid-linked precursor oligosaccharide for N-glycosylation. Involved in assembling the dolichol-pyrophosphate-GlcNAc(2)-Man(5) intermediate on the cytoplasmic surface of the ER.</text>
</comment>
<comment type="subcellular location">
    <subcellularLocation>
        <location evidence="1">Endoplasmic reticulum membrane</location>
        <topology evidence="1">Single-pass membrane protein</topology>
    </subcellularLocation>
</comment>
<evidence type="ECO:0000313" key="14">
    <source>
        <dbReference type="EMBL" id="KAJ2756322.1"/>
    </source>
</evidence>
<keyword evidence="7 12" id="KW-0812">Transmembrane</keyword>
<dbReference type="GO" id="GO:0004578">
    <property type="term" value="F:chitobiosyldiphosphodolichol beta-mannosyltransferase activity"/>
    <property type="evidence" value="ECO:0007669"/>
    <property type="project" value="UniProtKB-EC"/>
</dbReference>
<proteinExistence type="predicted"/>
<dbReference type="Gene3D" id="3.40.50.2000">
    <property type="entry name" value="Glycogen Phosphorylase B"/>
    <property type="match status" value="2"/>
</dbReference>
<dbReference type="PANTHER" id="PTHR13036:SF0">
    <property type="entry name" value="CHITOBIOSYLDIPHOSPHODOLICHOL BETA-MANNOSYLTRANSFERASE"/>
    <property type="match status" value="1"/>
</dbReference>
<feature type="domain" description="Glycosyltransferase subfamily 4-like N-terminal" evidence="13">
    <location>
        <begin position="48"/>
        <end position="219"/>
    </location>
</feature>
<reference evidence="14" key="1">
    <citation type="submission" date="2022-07" db="EMBL/GenBank/DDBJ databases">
        <title>Phylogenomic reconstructions and comparative analyses of Kickxellomycotina fungi.</title>
        <authorList>
            <person name="Reynolds N.K."/>
            <person name="Stajich J.E."/>
            <person name="Barry K."/>
            <person name="Grigoriev I.V."/>
            <person name="Crous P."/>
            <person name="Smith M.E."/>
        </authorList>
    </citation>
    <scope>NUCLEOTIDE SEQUENCE</scope>
    <source>
        <strain evidence="14">BCRC 34297</strain>
    </source>
</reference>
<keyword evidence="15" id="KW-1185">Reference proteome</keyword>
<evidence type="ECO:0000256" key="5">
    <source>
        <dbReference type="ARBA" id="ARBA00022676"/>
    </source>
</evidence>
<comment type="caution">
    <text evidence="14">The sequence shown here is derived from an EMBL/GenBank/DDBJ whole genome shotgun (WGS) entry which is preliminary data.</text>
</comment>
<dbReference type="Pfam" id="PF13579">
    <property type="entry name" value="Glyco_trans_4_4"/>
    <property type="match status" value="1"/>
</dbReference>